<keyword evidence="1" id="KW-0732">Signal</keyword>
<feature type="chain" id="PRO_5039624457" description="Flp pilus assembly protein CpaB" evidence="1">
    <location>
        <begin position="23"/>
        <end position="259"/>
    </location>
</feature>
<dbReference type="AlphaFoldDB" id="J8BQ26"/>
<sequence length="259" mass="29387">MKKKFIASGLICIILTSSVAFYIYSDSQEVEMKQSSPVSLLKVSSKKSVFKTNDITQVIHKADFEKTYNDVKELALNADIIVEGTIIESQYFDFNTNTFTRSKIQVSKSFNNAVNPGDIIQFIEIGGVTTKGKLQEYDPEKIKIQKNELNEPIEVLLDGAPTSKKNENVLLFAKEDMEDFFKLKEKVFISLNSYQGKFTIDENNKVKRYTEKYDHKLNKSASHSTNKYNSGEANLLNDTSLETTLPDMENQITSSLKNN</sequence>
<organism evidence="2 3">
    <name type="scientific">Bacillus cereus MC67</name>
    <dbReference type="NCBI Taxonomy" id="1053219"/>
    <lineage>
        <taxon>Bacteria</taxon>
        <taxon>Bacillati</taxon>
        <taxon>Bacillota</taxon>
        <taxon>Bacilli</taxon>
        <taxon>Bacillales</taxon>
        <taxon>Bacillaceae</taxon>
        <taxon>Bacillus</taxon>
        <taxon>Bacillus cereus group</taxon>
    </lineage>
</organism>
<gene>
    <name evidence="2" type="ORF">II3_04649</name>
</gene>
<dbReference type="Proteomes" id="UP000006997">
    <property type="component" value="Unassembled WGS sequence"/>
</dbReference>
<evidence type="ECO:0000313" key="2">
    <source>
        <dbReference type="EMBL" id="EJQ95973.1"/>
    </source>
</evidence>
<feature type="signal peptide" evidence="1">
    <location>
        <begin position="1"/>
        <end position="22"/>
    </location>
</feature>
<proteinExistence type="predicted"/>
<reference evidence="2 3" key="1">
    <citation type="submission" date="2012-04" db="EMBL/GenBank/DDBJ databases">
        <title>The Genome Sequence of Bacillus cereus MC67.</title>
        <authorList>
            <consortium name="The Broad Institute Genome Sequencing Platform"/>
            <consortium name="The Broad Institute Genome Sequencing Center for Infectious Disease"/>
            <person name="Feldgarden M."/>
            <person name="Van der Auwera G.A."/>
            <person name="Mahillon J."/>
            <person name="Duprez V."/>
            <person name="Timmery S."/>
            <person name="Mattelet C."/>
            <person name="Dierick K."/>
            <person name="Sun M."/>
            <person name="Yu Z."/>
            <person name="Zhu L."/>
            <person name="Hu X."/>
            <person name="Shank E.B."/>
            <person name="Swiecicka I."/>
            <person name="Hansen B.M."/>
            <person name="Andrup L."/>
            <person name="Young S.K."/>
            <person name="Zeng Q."/>
            <person name="Gargeya S."/>
            <person name="Fitzgerald M."/>
            <person name="Haas B."/>
            <person name="Abouelleil A."/>
            <person name="Alvarado L."/>
            <person name="Arachchi H.M."/>
            <person name="Berlin A."/>
            <person name="Chapman S.B."/>
            <person name="Goldberg J."/>
            <person name="Griggs A."/>
            <person name="Gujja S."/>
            <person name="Hansen M."/>
            <person name="Howarth C."/>
            <person name="Imamovic A."/>
            <person name="Larimer J."/>
            <person name="McCowen C."/>
            <person name="Montmayeur A."/>
            <person name="Murphy C."/>
            <person name="Neiman D."/>
            <person name="Pearson M."/>
            <person name="Priest M."/>
            <person name="Roberts A."/>
            <person name="Saif S."/>
            <person name="Shea T."/>
            <person name="Sisk P."/>
            <person name="Sykes S."/>
            <person name="Wortman J."/>
            <person name="Nusbaum C."/>
            <person name="Birren B."/>
        </authorList>
    </citation>
    <scope>NUCLEOTIDE SEQUENCE [LARGE SCALE GENOMIC DNA]</scope>
    <source>
        <strain evidence="2 3">MC67</strain>
    </source>
</reference>
<name>J8BQ26_BACCE</name>
<dbReference type="PATRIC" id="fig|1053219.3.peg.4751"/>
<evidence type="ECO:0008006" key="4">
    <source>
        <dbReference type="Google" id="ProtNLM"/>
    </source>
</evidence>
<evidence type="ECO:0000313" key="3">
    <source>
        <dbReference type="Proteomes" id="UP000006997"/>
    </source>
</evidence>
<protein>
    <recommendedName>
        <fullName evidence="4">Flp pilus assembly protein CpaB</fullName>
    </recommendedName>
</protein>
<comment type="caution">
    <text evidence="2">The sequence shown here is derived from an EMBL/GenBank/DDBJ whole genome shotgun (WGS) entry which is preliminary data.</text>
</comment>
<dbReference type="HOGENOM" id="CLU_1072195_0_0_9"/>
<evidence type="ECO:0000256" key="1">
    <source>
        <dbReference type="SAM" id="SignalP"/>
    </source>
</evidence>
<dbReference type="EMBL" id="AHEN01000042">
    <property type="protein sequence ID" value="EJQ95973.1"/>
    <property type="molecule type" value="Genomic_DNA"/>
</dbReference>
<accession>J8BQ26</accession>
<dbReference type="RefSeq" id="WP_002161424.1">
    <property type="nucleotide sequence ID" value="NZ_JH792114.1"/>
</dbReference>